<keyword evidence="2" id="KW-0547">Nucleotide-binding</keyword>
<sequence length="355" mass="37610">MPLISKVGQSSNVIRTGAIRFFNSCGAVKHENPLGLPRTGTPPSLPRRGIPAKRSTANVKKIVIVASGKGGVGKSTMAANLAMALALEGDKTKQRARVGLLDLDIFGPSTPKLMGLDDCEEPELTSSGALIPLKNHGVPCMSMGFLLPKTQVPGSSSPTRDDTPVVWRGLMVQKAIQQLLFDVDWRENIGRGESAAGPGLDVLVIDMPPGTGDVPLTVGQLMNVDASVIVSTPQDVSLADVRKGIAMFRKVSIPVTGLVLNTSYFLCPSCTTRHYLYGSPDAFRRAASDVGVPILGELPLVPEVNKGGDAGVPYMLTSLSSIKAGNKGDDLDQAGKQWRDTMSNVAKSLWDTLQQ</sequence>
<accession>A0A286UGG7</accession>
<evidence type="ECO:0000256" key="4">
    <source>
        <dbReference type="ARBA" id="ARBA00023004"/>
    </source>
</evidence>
<dbReference type="GO" id="GO:0016226">
    <property type="term" value="P:iron-sulfur cluster assembly"/>
    <property type="evidence" value="ECO:0007669"/>
    <property type="project" value="InterPro"/>
</dbReference>
<dbReference type="CDD" id="cd02037">
    <property type="entry name" value="Mrp_NBP35"/>
    <property type="match status" value="1"/>
</dbReference>
<dbReference type="InterPro" id="IPR027417">
    <property type="entry name" value="P-loop_NTPase"/>
</dbReference>
<dbReference type="STRING" id="2282107.A0A286UGG7"/>
<dbReference type="GO" id="GO:0051539">
    <property type="term" value="F:4 iron, 4 sulfur cluster binding"/>
    <property type="evidence" value="ECO:0007669"/>
    <property type="project" value="TreeGrafter"/>
</dbReference>
<dbReference type="EMBL" id="NBII01000005">
    <property type="protein sequence ID" value="PAV18701.1"/>
    <property type="molecule type" value="Genomic_DNA"/>
</dbReference>
<evidence type="ECO:0000256" key="5">
    <source>
        <dbReference type="ARBA" id="ARBA00023014"/>
    </source>
</evidence>
<keyword evidence="7" id="KW-0378">Hydrolase</keyword>
<evidence type="ECO:0000256" key="1">
    <source>
        <dbReference type="ARBA" id="ARBA00022723"/>
    </source>
</evidence>
<dbReference type="GO" id="GO:0005524">
    <property type="term" value="F:ATP binding"/>
    <property type="evidence" value="ECO:0007669"/>
    <property type="project" value="UniProtKB-KW"/>
</dbReference>
<dbReference type="Gene3D" id="3.40.50.300">
    <property type="entry name" value="P-loop containing nucleotide triphosphate hydrolases"/>
    <property type="match status" value="1"/>
</dbReference>
<dbReference type="AlphaFoldDB" id="A0A286UGG7"/>
<reference evidence="7 8" key="1">
    <citation type="journal article" date="2017" name="Mol. Ecol.">
        <title>Comparative and population genomic landscape of Phellinus noxius: A hypervariable fungus causing root rot in trees.</title>
        <authorList>
            <person name="Chung C.L."/>
            <person name="Lee T.J."/>
            <person name="Akiba M."/>
            <person name="Lee H.H."/>
            <person name="Kuo T.H."/>
            <person name="Liu D."/>
            <person name="Ke H.M."/>
            <person name="Yokoi T."/>
            <person name="Roa M.B."/>
            <person name="Lu M.J."/>
            <person name="Chang Y.Y."/>
            <person name="Ann P.J."/>
            <person name="Tsai J.N."/>
            <person name="Chen C.Y."/>
            <person name="Tzean S.S."/>
            <person name="Ota Y."/>
            <person name="Hattori T."/>
            <person name="Sahashi N."/>
            <person name="Liou R.F."/>
            <person name="Kikuchi T."/>
            <person name="Tsai I.J."/>
        </authorList>
    </citation>
    <scope>NUCLEOTIDE SEQUENCE [LARGE SCALE GENOMIC DNA]</scope>
    <source>
        <strain evidence="7 8">FFPRI411160</strain>
    </source>
</reference>
<keyword evidence="5" id="KW-0411">Iron-sulfur</keyword>
<dbReference type="Pfam" id="PF10609">
    <property type="entry name" value="ParA"/>
    <property type="match status" value="1"/>
</dbReference>
<evidence type="ECO:0000313" key="7">
    <source>
        <dbReference type="EMBL" id="PAV18701.1"/>
    </source>
</evidence>
<dbReference type="GO" id="GO:0005739">
    <property type="term" value="C:mitochondrion"/>
    <property type="evidence" value="ECO:0007669"/>
    <property type="project" value="TreeGrafter"/>
</dbReference>
<evidence type="ECO:0000256" key="2">
    <source>
        <dbReference type="ARBA" id="ARBA00022741"/>
    </source>
</evidence>
<dbReference type="OrthoDB" id="1741334at2759"/>
<dbReference type="SUPFAM" id="SSF52540">
    <property type="entry name" value="P-loop containing nucleoside triphosphate hydrolases"/>
    <property type="match status" value="1"/>
</dbReference>
<keyword evidence="8" id="KW-1185">Reference proteome</keyword>
<dbReference type="Proteomes" id="UP000217199">
    <property type="component" value="Unassembled WGS sequence"/>
</dbReference>
<evidence type="ECO:0000256" key="3">
    <source>
        <dbReference type="ARBA" id="ARBA00022840"/>
    </source>
</evidence>
<dbReference type="GO" id="GO:0140663">
    <property type="term" value="F:ATP-dependent FeS chaperone activity"/>
    <property type="evidence" value="ECO:0007669"/>
    <property type="project" value="InterPro"/>
</dbReference>
<dbReference type="PANTHER" id="PTHR42961">
    <property type="entry name" value="IRON-SULFUR PROTEIN NUBPL"/>
    <property type="match status" value="1"/>
</dbReference>
<dbReference type="FunFam" id="3.40.50.300:FF:001119">
    <property type="entry name" value="Iron-sulfur cluster carrier protein"/>
    <property type="match status" value="1"/>
</dbReference>
<dbReference type="InterPro" id="IPR044304">
    <property type="entry name" value="NUBPL-like"/>
</dbReference>
<evidence type="ECO:0000313" key="8">
    <source>
        <dbReference type="Proteomes" id="UP000217199"/>
    </source>
</evidence>
<dbReference type="InParanoid" id="A0A286UGG7"/>
<keyword evidence="1" id="KW-0479">Metal-binding</keyword>
<evidence type="ECO:0000256" key="6">
    <source>
        <dbReference type="ARBA" id="ARBA00024036"/>
    </source>
</evidence>
<gene>
    <name evidence="7" type="ORF">PNOK_0554400</name>
</gene>
<dbReference type="GO" id="GO:0046872">
    <property type="term" value="F:metal ion binding"/>
    <property type="evidence" value="ECO:0007669"/>
    <property type="project" value="UniProtKB-KW"/>
</dbReference>
<protein>
    <submittedName>
        <fullName evidence="7">P-loop containing nucleoside triphosphate hydrolase</fullName>
    </submittedName>
</protein>
<dbReference type="InterPro" id="IPR019591">
    <property type="entry name" value="Mrp/NBP35_ATP-bd"/>
</dbReference>
<comment type="similarity">
    <text evidence="6">Belongs to the Mrp/NBP35 ATP-binding proteins family.</text>
</comment>
<organism evidence="7 8">
    <name type="scientific">Pyrrhoderma noxium</name>
    <dbReference type="NCBI Taxonomy" id="2282107"/>
    <lineage>
        <taxon>Eukaryota</taxon>
        <taxon>Fungi</taxon>
        <taxon>Dikarya</taxon>
        <taxon>Basidiomycota</taxon>
        <taxon>Agaricomycotina</taxon>
        <taxon>Agaricomycetes</taxon>
        <taxon>Hymenochaetales</taxon>
        <taxon>Hymenochaetaceae</taxon>
        <taxon>Pyrrhoderma</taxon>
    </lineage>
</organism>
<proteinExistence type="inferred from homology"/>
<comment type="caution">
    <text evidence="7">The sequence shown here is derived from an EMBL/GenBank/DDBJ whole genome shotgun (WGS) entry which is preliminary data.</text>
</comment>
<keyword evidence="3" id="KW-0067">ATP-binding</keyword>
<dbReference type="GO" id="GO:0016787">
    <property type="term" value="F:hydrolase activity"/>
    <property type="evidence" value="ECO:0007669"/>
    <property type="project" value="UniProtKB-KW"/>
</dbReference>
<dbReference type="HAMAP" id="MF_02040">
    <property type="entry name" value="Mrp_NBP35"/>
    <property type="match status" value="1"/>
</dbReference>
<dbReference type="GO" id="GO:0032981">
    <property type="term" value="P:mitochondrial respiratory chain complex I assembly"/>
    <property type="evidence" value="ECO:0007669"/>
    <property type="project" value="TreeGrafter"/>
</dbReference>
<name>A0A286UGG7_9AGAM</name>
<dbReference type="PANTHER" id="PTHR42961:SF2">
    <property type="entry name" value="IRON-SULFUR PROTEIN NUBPL"/>
    <property type="match status" value="1"/>
</dbReference>
<keyword evidence="4" id="KW-0408">Iron</keyword>
<dbReference type="InterPro" id="IPR033756">
    <property type="entry name" value="YlxH/NBP35"/>
</dbReference>